<keyword evidence="2" id="KW-0732">Signal</keyword>
<protein>
    <submittedName>
        <fullName evidence="4">Alpha/beta hydrolase</fullName>
    </submittedName>
</protein>
<dbReference type="InterPro" id="IPR029058">
    <property type="entry name" value="AB_hydrolase_fold"/>
</dbReference>
<feature type="signal peptide" evidence="2">
    <location>
        <begin position="1"/>
        <end position="19"/>
    </location>
</feature>
<evidence type="ECO:0000313" key="5">
    <source>
        <dbReference type="Proteomes" id="UP001610063"/>
    </source>
</evidence>
<dbReference type="SUPFAM" id="SSF53474">
    <property type="entry name" value="alpha/beta-Hydrolases"/>
    <property type="match status" value="1"/>
</dbReference>
<dbReference type="Gene3D" id="3.40.50.1820">
    <property type="entry name" value="alpha/beta hydrolase"/>
    <property type="match status" value="1"/>
</dbReference>
<name>A0ABW7N9T5_9BACT</name>
<evidence type="ECO:0000256" key="1">
    <source>
        <dbReference type="ARBA" id="ARBA00022801"/>
    </source>
</evidence>
<dbReference type="PANTHER" id="PTHR48081:SF9">
    <property type="entry name" value="CARBOXYLESTERASE"/>
    <property type="match status" value="1"/>
</dbReference>
<dbReference type="RefSeq" id="WP_395417730.1">
    <property type="nucleotide sequence ID" value="NZ_JBIPKE010000017.1"/>
</dbReference>
<comment type="caution">
    <text evidence="4">The sequence shown here is derived from an EMBL/GenBank/DDBJ whole genome shotgun (WGS) entry which is preliminary data.</text>
</comment>
<feature type="chain" id="PRO_5045498953" evidence="2">
    <location>
        <begin position="20"/>
        <end position="269"/>
    </location>
</feature>
<proteinExistence type="predicted"/>
<dbReference type="Pfam" id="PF20434">
    <property type="entry name" value="BD-FAE"/>
    <property type="match status" value="1"/>
</dbReference>
<keyword evidence="5" id="KW-1185">Reference proteome</keyword>
<organism evidence="4 5">
    <name type="scientific">Marinoscillum luteum</name>
    <dbReference type="NCBI Taxonomy" id="861051"/>
    <lineage>
        <taxon>Bacteria</taxon>
        <taxon>Pseudomonadati</taxon>
        <taxon>Bacteroidota</taxon>
        <taxon>Cytophagia</taxon>
        <taxon>Cytophagales</taxon>
        <taxon>Reichenbachiellaceae</taxon>
        <taxon>Marinoscillum</taxon>
    </lineage>
</organism>
<dbReference type="Proteomes" id="UP001610063">
    <property type="component" value="Unassembled WGS sequence"/>
</dbReference>
<evidence type="ECO:0000259" key="3">
    <source>
        <dbReference type="Pfam" id="PF20434"/>
    </source>
</evidence>
<gene>
    <name evidence="4" type="ORF">ACHKAR_13110</name>
</gene>
<feature type="domain" description="BD-FAE-like" evidence="3">
    <location>
        <begin position="48"/>
        <end position="211"/>
    </location>
</feature>
<dbReference type="InterPro" id="IPR050300">
    <property type="entry name" value="GDXG_lipolytic_enzyme"/>
</dbReference>
<evidence type="ECO:0000313" key="4">
    <source>
        <dbReference type="EMBL" id="MFH6984385.1"/>
    </source>
</evidence>
<dbReference type="EMBL" id="JBIPKE010000017">
    <property type="protein sequence ID" value="MFH6984385.1"/>
    <property type="molecule type" value="Genomic_DNA"/>
</dbReference>
<dbReference type="GO" id="GO:0016787">
    <property type="term" value="F:hydrolase activity"/>
    <property type="evidence" value="ECO:0007669"/>
    <property type="project" value="UniProtKB-KW"/>
</dbReference>
<dbReference type="PANTHER" id="PTHR48081">
    <property type="entry name" value="AB HYDROLASE SUPERFAMILY PROTEIN C4A8.06C"/>
    <property type="match status" value="1"/>
</dbReference>
<evidence type="ECO:0000256" key="2">
    <source>
        <dbReference type="SAM" id="SignalP"/>
    </source>
</evidence>
<sequence length="269" mass="29764">MNRSLTSFLLLFCSLACLAQEYTTLTNLPYRNQTERNSDPYISERCVLDLYHPASSGFATVIWFHGGGLTGGNKELPEALQQKNIAIVGVNYRLSPKVRAATCIEDAAAAVAWVFKNIEQYGGDPSKIFVSGHSAGGYLASMVGLDKKYLQAYGIDANDIAGLIPFSGHTITHFTIREERGIPGHQAIVDELAPLYHVRADAPPLLLITGDRELEMLGRYEENAYMMRMMKVAGHQQTILYEMDGYGHGMTYPAFPLLLNEVKRIVNGE</sequence>
<dbReference type="InterPro" id="IPR049492">
    <property type="entry name" value="BD-FAE-like_dom"/>
</dbReference>
<accession>A0ABW7N9T5</accession>
<reference evidence="4 5" key="1">
    <citation type="journal article" date="2013" name="Int. J. Syst. Evol. Microbiol.">
        <title>Marinoscillum luteum sp. nov., isolated from marine sediment.</title>
        <authorList>
            <person name="Cha I.T."/>
            <person name="Park S.J."/>
            <person name="Kim S.J."/>
            <person name="Kim J.G."/>
            <person name="Jung M.Y."/>
            <person name="Shin K.S."/>
            <person name="Kwon K.K."/>
            <person name="Yang S.H."/>
            <person name="Seo Y.S."/>
            <person name="Rhee S.K."/>
        </authorList>
    </citation>
    <scope>NUCLEOTIDE SEQUENCE [LARGE SCALE GENOMIC DNA]</scope>
    <source>
        <strain evidence="4 5">KCTC 23939</strain>
    </source>
</reference>
<keyword evidence="1 4" id="KW-0378">Hydrolase</keyword>